<reference evidence="3" key="1">
    <citation type="submission" date="2018-05" db="EMBL/GenBank/DDBJ databases">
        <authorList>
            <person name="Lanie J.A."/>
            <person name="Ng W.-L."/>
            <person name="Kazmierczak K.M."/>
            <person name="Andrzejewski T.M."/>
            <person name="Davidsen T.M."/>
            <person name="Wayne K.J."/>
            <person name="Tettelin H."/>
            <person name="Glass J.I."/>
            <person name="Rusch D."/>
            <person name="Podicherti R."/>
            <person name="Tsui H.-C.T."/>
            <person name="Winkler M.E."/>
        </authorList>
    </citation>
    <scope>NUCLEOTIDE SEQUENCE</scope>
</reference>
<dbReference type="PANTHER" id="PTHR30093:SF34">
    <property type="entry name" value="PREPILIN PEPTIDASE-DEPENDENT PROTEIN D"/>
    <property type="match status" value="1"/>
</dbReference>
<evidence type="ECO:0000256" key="1">
    <source>
        <dbReference type="ARBA" id="ARBA00022481"/>
    </source>
</evidence>
<dbReference type="Pfam" id="PF07963">
    <property type="entry name" value="N_methyl"/>
    <property type="match status" value="1"/>
</dbReference>
<keyword evidence="2" id="KW-1133">Transmembrane helix</keyword>
<dbReference type="InterPro" id="IPR012902">
    <property type="entry name" value="N_methyl_site"/>
</dbReference>
<dbReference type="NCBIfam" id="TIGR02532">
    <property type="entry name" value="IV_pilin_GFxxxE"/>
    <property type="match status" value="1"/>
</dbReference>
<dbReference type="PRINTS" id="PR00813">
    <property type="entry name" value="BCTERIALGSPG"/>
</dbReference>
<dbReference type="Gene3D" id="3.30.700.10">
    <property type="entry name" value="Glycoprotein, Type 4 Pilin"/>
    <property type="match status" value="1"/>
</dbReference>
<dbReference type="PANTHER" id="PTHR30093">
    <property type="entry name" value="GENERAL SECRETION PATHWAY PROTEIN G"/>
    <property type="match status" value="1"/>
</dbReference>
<evidence type="ECO:0008006" key="4">
    <source>
        <dbReference type="Google" id="ProtNLM"/>
    </source>
</evidence>
<dbReference type="GO" id="GO:0015628">
    <property type="term" value="P:protein secretion by the type II secretion system"/>
    <property type="evidence" value="ECO:0007669"/>
    <property type="project" value="InterPro"/>
</dbReference>
<dbReference type="AlphaFoldDB" id="A0A381UQF0"/>
<dbReference type="EMBL" id="UINC01006916">
    <property type="protein sequence ID" value="SVA30382.1"/>
    <property type="molecule type" value="Genomic_DNA"/>
</dbReference>
<feature type="transmembrane region" description="Helical" evidence="2">
    <location>
        <begin position="12"/>
        <end position="35"/>
    </location>
</feature>
<name>A0A381UQF0_9ZZZZ</name>
<dbReference type="GO" id="GO:0015627">
    <property type="term" value="C:type II protein secretion system complex"/>
    <property type="evidence" value="ECO:0007669"/>
    <property type="project" value="InterPro"/>
</dbReference>
<dbReference type="InterPro" id="IPR045584">
    <property type="entry name" value="Pilin-like"/>
</dbReference>
<proteinExistence type="predicted"/>
<keyword evidence="2" id="KW-0812">Transmembrane</keyword>
<protein>
    <recommendedName>
        <fullName evidence="4">Type II secretion system protein GspG C-terminal domain-containing protein</fullName>
    </recommendedName>
</protein>
<evidence type="ECO:0000313" key="3">
    <source>
        <dbReference type="EMBL" id="SVA30382.1"/>
    </source>
</evidence>
<evidence type="ECO:0000256" key="2">
    <source>
        <dbReference type="SAM" id="Phobius"/>
    </source>
</evidence>
<dbReference type="InterPro" id="IPR000983">
    <property type="entry name" value="Bac_GSPG_pilin"/>
</dbReference>
<keyword evidence="2" id="KW-0472">Membrane</keyword>
<sequence length="134" mass="14933">MQKQDKQRNGFTMIEIMVVVVIIAILAAFAVPIYIDYVESARASEAKSVISSISNASVMFYQSNGEWPSSVDDLERQGQLDLELSTKLKWQFELQLPELITATSTEEMAGGAGKVIQYNRELGKYTGYGTPEEE</sequence>
<organism evidence="3">
    <name type="scientific">marine metagenome</name>
    <dbReference type="NCBI Taxonomy" id="408172"/>
    <lineage>
        <taxon>unclassified sequences</taxon>
        <taxon>metagenomes</taxon>
        <taxon>ecological metagenomes</taxon>
    </lineage>
</organism>
<accession>A0A381UQF0</accession>
<dbReference type="SUPFAM" id="SSF54523">
    <property type="entry name" value="Pili subunits"/>
    <property type="match status" value="1"/>
</dbReference>
<keyword evidence="1" id="KW-0488">Methylation</keyword>
<gene>
    <name evidence="3" type="ORF">METZ01_LOCUS83236</name>
</gene>